<gene>
    <name evidence="5" type="ORF">IMCC3088_199</name>
</gene>
<dbReference type="GO" id="GO:0003700">
    <property type="term" value="F:DNA-binding transcription factor activity"/>
    <property type="evidence" value="ECO:0007669"/>
    <property type="project" value="TreeGrafter"/>
</dbReference>
<dbReference type="Gene3D" id="3.40.50.2300">
    <property type="match status" value="2"/>
</dbReference>
<dbReference type="SUPFAM" id="SSF53822">
    <property type="entry name" value="Periplasmic binding protein-like I"/>
    <property type="match status" value="1"/>
</dbReference>
<dbReference type="GO" id="GO:0000976">
    <property type="term" value="F:transcription cis-regulatory region binding"/>
    <property type="evidence" value="ECO:0007669"/>
    <property type="project" value="TreeGrafter"/>
</dbReference>
<dbReference type="eggNOG" id="COG1609">
    <property type="taxonomic scope" value="Bacteria"/>
</dbReference>
<dbReference type="EMBL" id="AEIG01000011">
    <property type="protein sequence ID" value="EGG30575.1"/>
    <property type="molecule type" value="Genomic_DNA"/>
</dbReference>
<dbReference type="PANTHER" id="PTHR30146:SF153">
    <property type="entry name" value="LACTOSE OPERON REPRESSOR"/>
    <property type="match status" value="1"/>
</dbReference>
<comment type="caution">
    <text evidence="5">The sequence shown here is derived from an EMBL/GenBank/DDBJ whole genome shotgun (WGS) entry which is preliminary data.</text>
</comment>
<keyword evidence="2" id="KW-0238">DNA-binding</keyword>
<dbReference type="PANTHER" id="PTHR30146">
    <property type="entry name" value="LACI-RELATED TRANSCRIPTIONAL REPRESSOR"/>
    <property type="match status" value="1"/>
</dbReference>
<accession>F3KZ88</accession>
<dbReference type="Pfam" id="PF00356">
    <property type="entry name" value="LacI"/>
    <property type="match status" value="1"/>
</dbReference>
<dbReference type="InterPro" id="IPR000843">
    <property type="entry name" value="HTH_LacI"/>
</dbReference>
<evidence type="ECO:0000256" key="3">
    <source>
        <dbReference type="ARBA" id="ARBA00023163"/>
    </source>
</evidence>
<evidence type="ECO:0000313" key="5">
    <source>
        <dbReference type="EMBL" id="EGG30575.1"/>
    </source>
</evidence>
<dbReference type="CDD" id="cd01545">
    <property type="entry name" value="PBP1_SalR"/>
    <property type="match status" value="1"/>
</dbReference>
<sequence>MNNDVKSVATINDVARLAGVSKRTVSRVLNNSTKVNEATRQRILAVIESLDYAPSTQARGLASSRSYLLGLLFDDPNAVVIHSVQKGALKACAKYGYEMVVKPIDFRAETLIDEVLKFVRRSKLDGVIMLPPISNNDALAQALRDKDISYVRVGAKAVDEPARMVVSQDRIAMRQVAAAFVEAGRKEVAIVVGPRDRGASIERLEGLQTALEDLGSPLQEHYIVQGDFTYESGLQCADELLDLKNPPNAVFASNDQMAIGIIHRAQDRGVRIPEDLMVIGYDDDPMSARLRPSLSTLSRPNEAMAEAAAMRLMKDVGDAEVQASSEPLVFVPQLIQRDSTRTH</sequence>
<evidence type="ECO:0000256" key="2">
    <source>
        <dbReference type="ARBA" id="ARBA00023125"/>
    </source>
</evidence>
<dbReference type="PRINTS" id="PR00036">
    <property type="entry name" value="HTHLACI"/>
</dbReference>
<dbReference type="OrthoDB" id="5718990at2"/>
<dbReference type="Gene3D" id="1.10.260.40">
    <property type="entry name" value="lambda repressor-like DNA-binding domains"/>
    <property type="match status" value="1"/>
</dbReference>
<reference evidence="5 6" key="1">
    <citation type="journal article" date="2011" name="J. Bacteriol.">
        <title>Genome sequence of strain IMCC3088, a proteorhodopsin-containing marine bacterium belonging to the OM60/NOR5 clade.</title>
        <authorList>
            <person name="Jang Y."/>
            <person name="Oh H.M."/>
            <person name="Kang I."/>
            <person name="Lee K."/>
            <person name="Yang S.J."/>
            <person name="Cho J.C."/>
        </authorList>
    </citation>
    <scope>NUCLEOTIDE SEQUENCE [LARGE SCALE GENOMIC DNA]</scope>
    <source>
        <strain evidence="5 6">IMCC3088</strain>
    </source>
</reference>
<dbReference type="SMART" id="SM00354">
    <property type="entry name" value="HTH_LACI"/>
    <property type="match status" value="1"/>
</dbReference>
<keyword evidence="3" id="KW-0804">Transcription</keyword>
<dbReference type="InterPro" id="IPR028082">
    <property type="entry name" value="Peripla_BP_I"/>
</dbReference>
<dbReference type="InterPro" id="IPR046335">
    <property type="entry name" value="LacI/GalR-like_sensor"/>
</dbReference>
<keyword evidence="1" id="KW-0805">Transcription regulation</keyword>
<feature type="domain" description="HTH lacI-type" evidence="4">
    <location>
        <begin position="9"/>
        <end position="63"/>
    </location>
</feature>
<evidence type="ECO:0000313" key="6">
    <source>
        <dbReference type="Proteomes" id="UP000005615"/>
    </source>
</evidence>
<dbReference type="Proteomes" id="UP000005615">
    <property type="component" value="Unassembled WGS sequence"/>
</dbReference>
<dbReference type="Pfam" id="PF13377">
    <property type="entry name" value="Peripla_BP_3"/>
    <property type="match status" value="1"/>
</dbReference>
<name>F3KZ88_9GAMM</name>
<evidence type="ECO:0000259" key="4">
    <source>
        <dbReference type="PROSITE" id="PS50932"/>
    </source>
</evidence>
<evidence type="ECO:0000256" key="1">
    <source>
        <dbReference type="ARBA" id="ARBA00023015"/>
    </source>
</evidence>
<protein>
    <submittedName>
        <fullName evidence="5">Regulatory protein, LacI</fullName>
    </submittedName>
</protein>
<dbReference type="PROSITE" id="PS50932">
    <property type="entry name" value="HTH_LACI_2"/>
    <property type="match status" value="1"/>
</dbReference>
<dbReference type="AlphaFoldDB" id="F3KZ88"/>
<dbReference type="RefSeq" id="WP_009574728.1">
    <property type="nucleotide sequence ID" value="NZ_AEIG01000011.1"/>
</dbReference>
<dbReference type="SUPFAM" id="SSF47413">
    <property type="entry name" value="lambda repressor-like DNA-binding domains"/>
    <property type="match status" value="1"/>
</dbReference>
<dbReference type="InterPro" id="IPR010982">
    <property type="entry name" value="Lambda_DNA-bd_dom_sf"/>
</dbReference>
<keyword evidence="6" id="KW-1185">Reference proteome</keyword>
<dbReference type="PROSITE" id="PS00356">
    <property type="entry name" value="HTH_LACI_1"/>
    <property type="match status" value="1"/>
</dbReference>
<proteinExistence type="predicted"/>
<dbReference type="STRING" id="2518989.IMCC3088_199"/>
<dbReference type="CDD" id="cd01392">
    <property type="entry name" value="HTH_LacI"/>
    <property type="match status" value="1"/>
</dbReference>
<organism evidence="5 6">
    <name type="scientific">Aequoribacter fuscus</name>
    <dbReference type="NCBI Taxonomy" id="2518989"/>
    <lineage>
        <taxon>Bacteria</taxon>
        <taxon>Pseudomonadati</taxon>
        <taxon>Pseudomonadota</taxon>
        <taxon>Gammaproteobacteria</taxon>
        <taxon>Cellvibrionales</taxon>
        <taxon>Halieaceae</taxon>
        <taxon>Aequoribacter</taxon>
    </lineage>
</organism>